<dbReference type="InterPro" id="IPR044855">
    <property type="entry name" value="CoA-Trfase_III_dom3_sf"/>
</dbReference>
<dbReference type="PANTHER" id="PTHR48228:SF6">
    <property type="entry name" value="L-CARNITINE COA-TRANSFERASE"/>
    <property type="match status" value="1"/>
</dbReference>
<dbReference type="InterPro" id="IPR003673">
    <property type="entry name" value="CoA-Trfase_fam_III"/>
</dbReference>
<dbReference type="InterPro" id="IPR023606">
    <property type="entry name" value="CoA-Trfase_III_dom_1_sf"/>
</dbReference>
<dbReference type="GO" id="GO:0016740">
    <property type="term" value="F:transferase activity"/>
    <property type="evidence" value="ECO:0007669"/>
    <property type="project" value="UniProtKB-KW"/>
</dbReference>
<dbReference type="RefSeq" id="WP_224309608.1">
    <property type="nucleotide sequence ID" value="NZ_JAHSST010000013.1"/>
</dbReference>
<dbReference type="Gene3D" id="3.40.50.10540">
    <property type="entry name" value="Crotonobetainyl-coa:carnitine coa-transferase, domain 1"/>
    <property type="match status" value="1"/>
</dbReference>
<reference evidence="3 4" key="1">
    <citation type="submission" date="2021-06" db="EMBL/GenBank/DDBJ databases">
        <title>Ecological speciation of a Streptomyces species isolated from different habitats and geographic origins.</title>
        <authorList>
            <person name="Wang J."/>
        </authorList>
    </citation>
    <scope>NUCLEOTIDE SEQUENCE [LARGE SCALE GENOMIC DNA]</scope>
    <source>
        <strain evidence="3 4">FXJ8.012</strain>
    </source>
</reference>
<evidence type="ECO:0000313" key="4">
    <source>
        <dbReference type="Proteomes" id="UP000758701"/>
    </source>
</evidence>
<accession>A0ABS7WBF4</accession>
<keyword evidence="4" id="KW-1185">Reference proteome</keyword>
<organism evidence="3 4">
    <name type="scientific">Streptomyces olivaceus</name>
    <dbReference type="NCBI Taxonomy" id="47716"/>
    <lineage>
        <taxon>Bacteria</taxon>
        <taxon>Bacillati</taxon>
        <taxon>Actinomycetota</taxon>
        <taxon>Actinomycetes</taxon>
        <taxon>Kitasatosporales</taxon>
        <taxon>Streptomycetaceae</taxon>
        <taxon>Streptomyces</taxon>
    </lineage>
</organism>
<comment type="caution">
    <text evidence="3">The sequence shown here is derived from an EMBL/GenBank/DDBJ whole genome shotgun (WGS) entry which is preliminary data.</text>
</comment>
<dbReference type="Proteomes" id="UP000758701">
    <property type="component" value="Unassembled WGS sequence"/>
</dbReference>
<protein>
    <submittedName>
        <fullName evidence="3">CoA transferase</fullName>
    </submittedName>
</protein>
<dbReference type="Gene3D" id="3.30.1540.10">
    <property type="entry name" value="formyl-coa transferase, domain 3"/>
    <property type="match status" value="1"/>
</dbReference>
<dbReference type="InterPro" id="IPR050509">
    <property type="entry name" value="CoA-transferase_III"/>
</dbReference>
<evidence type="ECO:0000256" key="1">
    <source>
        <dbReference type="ARBA" id="ARBA00008383"/>
    </source>
</evidence>
<evidence type="ECO:0000313" key="3">
    <source>
        <dbReference type="EMBL" id="MBZ6154812.1"/>
    </source>
</evidence>
<dbReference type="Pfam" id="PF02515">
    <property type="entry name" value="CoA_transf_3"/>
    <property type="match status" value="1"/>
</dbReference>
<comment type="similarity">
    <text evidence="1">Belongs to the CoA-transferase III family.</text>
</comment>
<gene>
    <name evidence="3" type="ORF">KVH32_27145</name>
</gene>
<dbReference type="PANTHER" id="PTHR48228">
    <property type="entry name" value="SUCCINYL-COA--D-CITRAMALATE COA-TRANSFERASE"/>
    <property type="match status" value="1"/>
</dbReference>
<keyword evidence="2 3" id="KW-0808">Transferase</keyword>
<dbReference type="SUPFAM" id="SSF89796">
    <property type="entry name" value="CoA-transferase family III (CaiB/BaiF)"/>
    <property type="match status" value="1"/>
</dbReference>
<sequence>MTEPATPPPTAEPPLPGPLTGLRVLDLATLFAGPLAATMLGDFGAEVIKVEHPTRPDPSRGHGPSKDGVGLWWKVLGRNKSAITLDLSRPAGRATLLRLAATADVVVENFRPGTLEKWDLGWEELSAVNPRLVLTRVTGFGQFGPYARRPGFGTLAEAMSGFAATTGEPDGPPTLPPFGLADSIAALATAYAVMTALSARERTGEGQVVDMAIIEPILTVLGPQPTWYDQLGHVQPRTGNRSQNNAPRNTYRTADGTWVAVSTSAQSIAERVMRLVGRPELIDEPWFATGAERARHADVLDAAVGDWIARHTRADVLAAFEKAEAAVAPVQDVRDVMDDPQYRALDTVTTVDDPELGPLRMQNVLFRLSATPGAIRWAGRPHGADTEEVLTGLGLSPADVKELREEGVV</sequence>
<evidence type="ECO:0000256" key="2">
    <source>
        <dbReference type="ARBA" id="ARBA00022679"/>
    </source>
</evidence>
<proteinExistence type="inferred from homology"/>
<name>A0ABS7WBF4_STROV</name>
<dbReference type="EMBL" id="JAHSTP010000013">
    <property type="protein sequence ID" value="MBZ6154812.1"/>
    <property type="molecule type" value="Genomic_DNA"/>
</dbReference>